<protein>
    <submittedName>
        <fullName evidence="1">Uncharacterized protein</fullName>
    </submittedName>
</protein>
<dbReference type="Proteomes" id="UP000275408">
    <property type="component" value="Unassembled WGS sequence"/>
</dbReference>
<reference evidence="1 2" key="1">
    <citation type="journal article" date="2018" name="Sci. Rep.">
        <title>Comparative analysis of the Pocillopora damicornis genome highlights role of immune system in coral evolution.</title>
        <authorList>
            <person name="Cunning R."/>
            <person name="Bay R.A."/>
            <person name="Gillette P."/>
            <person name="Baker A.C."/>
            <person name="Traylor-Knowles N."/>
        </authorList>
    </citation>
    <scope>NUCLEOTIDE SEQUENCE [LARGE SCALE GENOMIC DNA]</scope>
    <source>
        <strain evidence="1">RSMAS</strain>
        <tissue evidence="1">Whole animal</tissue>
    </source>
</reference>
<sequence length="95" mass="11115">MRNLASDLRIPRSDALPLSHRDSTVSEVYYEVHMTRVLHTARISNVDSVMFVDRNKRDDCALYFPRKYVNSRPTSGYAQFDEVYHMLLDGIKSFK</sequence>
<keyword evidence="2" id="KW-1185">Reference proteome</keyword>
<evidence type="ECO:0000313" key="1">
    <source>
        <dbReference type="EMBL" id="RMX45469.1"/>
    </source>
</evidence>
<evidence type="ECO:0000313" key="2">
    <source>
        <dbReference type="Proteomes" id="UP000275408"/>
    </source>
</evidence>
<accession>A0A3M6TW20</accession>
<gene>
    <name evidence="1" type="ORF">pdam_00019742</name>
</gene>
<comment type="caution">
    <text evidence="1">The sequence shown here is derived from an EMBL/GenBank/DDBJ whole genome shotgun (WGS) entry which is preliminary data.</text>
</comment>
<dbReference type="EMBL" id="RCHS01002822">
    <property type="protein sequence ID" value="RMX45469.1"/>
    <property type="molecule type" value="Genomic_DNA"/>
</dbReference>
<dbReference type="AlphaFoldDB" id="A0A3M6TW20"/>
<name>A0A3M6TW20_POCDA</name>
<organism evidence="1 2">
    <name type="scientific">Pocillopora damicornis</name>
    <name type="common">Cauliflower coral</name>
    <name type="synonym">Millepora damicornis</name>
    <dbReference type="NCBI Taxonomy" id="46731"/>
    <lineage>
        <taxon>Eukaryota</taxon>
        <taxon>Metazoa</taxon>
        <taxon>Cnidaria</taxon>
        <taxon>Anthozoa</taxon>
        <taxon>Hexacorallia</taxon>
        <taxon>Scleractinia</taxon>
        <taxon>Astrocoeniina</taxon>
        <taxon>Pocilloporidae</taxon>
        <taxon>Pocillopora</taxon>
    </lineage>
</organism>
<proteinExistence type="predicted"/>